<accession>A0ABP5A8K3</accession>
<feature type="region of interest" description="Disordered" evidence="1">
    <location>
        <begin position="1"/>
        <end position="57"/>
    </location>
</feature>
<proteinExistence type="predicted"/>
<dbReference type="EMBL" id="BAAAMY010000001">
    <property type="protein sequence ID" value="GAA1906874.1"/>
    <property type="molecule type" value="Genomic_DNA"/>
</dbReference>
<reference evidence="3" key="1">
    <citation type="journal article" date="2019" name="Int. J. Syst. Evol. Microbiol.">
        <title>The Global Catalogue of Microorganisms (GCM) 10K type strain sequencing project: providing services to taxonomists for standard genome sequencing and annotation.</title>
        <authorList>
            <consortium name="The Broad Institute Genomics Platform"/>
            <consortium name="The Broad Institute Genome Sequencing Center for Infectious Disease"/>
            <person name="Wu L."/>
            <person name="Ma J."/>
        </authorList>
    </citation>
    <scope>NUCLEOTIDE SEQUENCE [LARGE SCALE GENOMIC DNA]</scope>
    <source>
        <strain evidence="3">JCM 14046</strain>
    </source>
</reference>
<gene>
    <name evidence="2" type="ORF">GCM10009737_04580</name>
</gene>
<protein>
    <submittedName>
        <fullName evidence="2">Uncharacterized protein</fullName>
    </submittedName>
</protein>
<dbReference type="Proteomes" id="UP001501612">
    <property type="component" value="Unassembled WGS sequence"/>
</dbReference>
<evidence type="ECO:0000256" key="1">
    <source>
        <dbReference type="SAM" id="MobiDB-lite"/>
    </source>
</evidence>
<evidence type="ECO:0000313" key="3">
    <source>
        <dbReference type="Proteomes" id="UP001501612"/>
    </source>
</evidence>
<keyword evidence="3" id="KW-1185">Reference proteome</keyword>
<name>A0ABP5A8K3_9ACTN</name>
<organism evidence="2 3">
    <name type="scientific">Nocardioides lentus</name>
    <dbReference type="NCBI Taxonomy" id="338077"/>
    <lineage>
        <taxon>Bacteria</taxon>
        <taxon>Bacillati</taxon>
        <taxon>Actinomycetota</taxon>
        <taxon>Actinomycetes</taxon>
        <taxon>Propionibacteriales</taxon>
        <taxon>Nocardioidaceae</taxon>
        <taxon>Nocardioides</taxon>
    </lineage>
</organism>
<comment type="caution">
    <text evidence="2">The sequence shown here is derived from an EMBL/GenBank/DDBJ whole genome shotgun (WGS) entry which is preliminary data.</text>
</comment>
<evidence type="ECO:0000313" key="2">
    <source>
        <dbReference type="EMBL" id="GAA1906874.1"/>
    </source>
</evidence>
<sequence length="57" mass="6002">MLRSILNQVRGAGRRRPAAGGTTTPGARRPTGGGSANAEIAQGAKSLFRGLSRKRRR</sequence>
<dbReference type="RefSeq" id="WP_344003127.1">
    <property type="nucleotide sequence ID" value="NZ_BAAAMY010000001.1"/>
</dbReference>
<feature type="compositionally biased region" description="Low complexity" evidence="1">
    <location>
        <begin position="18"/>
        <end position="30"/>
    </location>
</feature>